<dbReference type="PANTHER" id="PTHR32463:SF0">
    <property type="entry name" value="L-FUCOSE KINASE"/>
    <property type="match status" value="1"/>
</dbReference>
<dbReference type="InterPro" id="IPR052203">
    <property type="entry name" value="GHMP_Kinase-Related"/>
</dbReference>
<dbReference type="PRINTS" id="PR00960">
    <property type="entry name" value="LMBPPROTEIN"/>
</dbReference>
<dbReference type="PANTHER" id="PTHR32463">
    <property type="entry name" value="L-FUCOSE KINASE"/>
    <property type="match status" value="1"/>
</dbReference>
<dbReference type="InterPro" id="IPR036554">
    <property type="entry name" value="GHMP_kinase_C_sf"/>
</dbReference>
<feature type="domain" description="GHMP kinase C-terminal" evidence="7">
    <location>
        <begin position="230"/>
        <end position="303"/>
    </location>
</feature>
<evidence type="ECO:0000313" key="8">
    <source>
        <dbReference type="EMBL" id="EQD38109.1"/>
    </source>
</evidence>
<dbReference type="InterPro" id="IPR006204">
    <property type="entry name" value="GHMP_kinase_N_dom"/>
</dbReference>
<evidence type="ECO:0000256" key="2">
    <source>
        <dbReference type="ARBA" id="ARBA00022741"/>
    </source>
</evidence>
<dbReference type="PIRSF" id="PIRSF036406">
    <property type="entry name" value="Hept_kin"/>
    <property type="match status" value="1"/>
</dbReference>
<dbReference type="SUPFAM" id="SSF55060">
    <property type="entry name" value="GHMP Kinase, C-terminal domain"/>
    <property type="match status" value="1"/>
</dbReference>
<keyword evidence="2" id="KW-0547">Nucleotide-binding</keyword>
<dbReference type="InterPro" id="IPR013750">
    <property type="entry name" value="GHMP_kinase_C_dom"/>
</dbReference>
<dbReference type="Pfam" id="PF08544">
    <property type="entry name" value="GHMP_kinases_C"/>
    <property type="match status" value="1"/>
</dbReference>
<dbReference type="EMBL" id="AUZY01010623">
    <property type="protein sequence ID" value="EQD38109.1"/>
    <property type="molecule type" value="Genomic_DNA"/>
</dbReference>
<keyword evidence="3 8" id="KW-0418">Kinase</keyword>
<dbReference type="InterPro" id="IPR014606">
    <property type="entry name" value="Heptose_7-P_kinase"/>
</dbReference>
<dbReference type="AlphaFoldDB" id="T1AB61"/>
<accession>T1AB61</accession>
<evidence type="ECO:0000256" key="5">
    <source>
        <dbReference type="ARBA" id="ARBA00038121"/>
    </source>
</evidence>
<evidence type="ECO:0000259" key="7">
    <source>
        <dbReference type="Pfam" id="PF08544"/>
    </source>
</evidence>
<keyword evidence="1" id="KW-0808">Transferase</keyword>
<name>T1AB61_9ZZZZ</name>
<dbReference type="Pfam" id="PF00288">
    <property type="entry name" value="GHMP_kinases_N"/>
    <property type="match status" value="1"/>
</dbReference>
<protein>
    <submittedName>
        <fullName evidence="8">D,D-heptose 7-phosphate kinase</fullName>
    </submittedName>
</protein>
<dbReference type="GO" id="GO:0005524">
    <property type="term" value="F:ATP binding"/>
    <property type="evidence" value="ECO:0007669"/>
    <property type="project" value="UniProtKB-KW"/>
</dbReference>
<dbReference type="GO" id="GO:0050201">
    <property type="term" value="F:fucokinase activity"/>
    <property type="evidence" value="ECO:0007669"/>
    <property type="project" value="TreeGrafter"/>
</dbReference>
<dbReference type="InterPro" id="IPR020568">
    <property type="entry name" value="Ribosomal_Su5_D2-typ_SF"/>
</dbReference>
<keyword evidence="4" id="KW-0067">ATP-binding</keyword>
<organism evidence="8">
    <name type="scientific">mine drainage metagenome</name>
    <dbReference type="NCBI Taxonomy" id="410659"/>
    <lineage>
        <taxon>unclassified sequences</taxon>
        <taxon>metagenomes</taxon>
        <taxon>ecological metagenomes</taxon>
    </lineage>
</organism>
<sequence>MIITRTPLRISFAGGGTDLPSYYRYHGGGAVTSAAIGRYVHVLVNPNFDRSIRATYSQTENVPHFDQLQHGIIREAMRLTGVTEALEIHTIADIPGEGTGLGSSSSLAVGLLHALYAYQGMLKDPAVLAAEACEIEIDVLHGTLGKQDQYVAAFGGVDYIEFQADDTVRCAPIPLTTQDRESLSDHLSLFYTGRTRKAQGILTDLGDHAHENRGSLERMRELAGETRDTLMRRDWARLGALVDEGWHLKRGLSEAVSDAEIDQRYAAAKAAGAYGGKIAGAGGGGFLLLVHPPEQTRQISEALSPMMRLPVRIAPEGSRILFVSR</sequence>
<comment type="similarity">
    <text evidence="5">Belongs to the GHMP kinase family.</text>
</comment>
<reference evidence="8" key="2">
    <citation type="journal article" date="2014" name="ISME J.">
        <title>Microbial stratification in low pH oxic and suboxic macroscopic growths along an acid mine drainage.</title>
        <authorList>
            <person name="Mendez-Garcia C."/>
            <person name="Mesa V."/>
            <person name="Sprenger R.R."/>
            <person name="Richter M."/>
            <person name="Diez M.S."/>
            <person name="Solano J."/>
            <person name="Bargiela R."/>
            <person name="Golyshina O.V."/>
            <person name="Manteca A."/>
            <person name="Ramos J.L."/>
            <person name="Gallego J.R."/>
            <person name="Llorente I."/>
            <person name="Martins Dos Santos V.A."/>
            <person name="Jensen O.N."/>
            <person name="Pelaez A.I."/>
            <person name="Sanchez J."/>
            <person name="Ferrer M."/>
        </authorList>
    </citation>
    <scope>NUCLEOTIDE SEQUENCE</scope>
</reference>
<dbReference type="Gene3D" id="3.30.230.120">
    <property type="match status" value="1"/>
</dbReference>
<evidence type="ECO:0000256" key="3">
    <source>
        <dbReference type="ARBA" id="ARBA00022777"/>
    </source>
</evidence>
<comment type="caution">
    <text evidence="8">The sequence shown here is derived from an EMBL/GenBank/DDBJ whole genome shotgun (WGS) entry which is preliminary data.</text>
</comment>
<evidence type="ECO:0000256" key="1">
    <source>
        <dbReference type="ARBA" id="ARBA00022679"/>
    </source>
</evidence>
<dbReference type="SUPFAM" id="SSF54211">
    <property type="entry name" value="Ribosomal protein S5 domain 2-like"/>
    <property type="match status" value="1"/>
</dbReference>
<gene>
    <name evidence="8" type="ORF">B1B_15977</name>
</gene>
<evidence type="ECO:0000259" key="6">
    <source>
        <dbReference type="Pfam" id="PF00288"/>
    </source>
</evidence>
<reference evidence="8" key="1">
    <citation type="submission" date="2013-08" db="EMBL/GenBank/DDBJ databases">
        <authorList>
            <person name="Mendez C."/>
            <person name="Richter M."/>
            <person name="Ferrer M."/>
            <person name="Sanchez J."/>
        </authorList>
    </citation>
    <scope>NUCLEOTIDE SEQUENCE</scope>
</reference>
<dbReference type="InterPro" id="IPR001174">
    <property type="entry name" value="HddA/FKP"/>
</dbReference>
<proteinExistence type="inferred from homology"/>
<evidence type="ECO:0000256" key="4">
    <source>
        <dbReference type="ARBA" id="ARBA00022840"/>
    </source>
</evidence>
<dbReference type="GO" id="GO:0042352">
    <property type="term" value="P:GDP-L-fucose salvage"/>
    <property type="evidence" value="ECO:0007669"/>
    <property type="project" value="TreeGrafter"/>
</dbReference>
<feature type="domain" description="GHMP kinase N-terminal" evidence="6">
    <location>
        <begin position="75"/>
        <end position="156"/>
    </location>
</feature>